<evidence type="ECO:0000259" key="3">
    <source>
        <dbReference type="PROSITE" id="PS51743"/>
    </source>
</evidence>
<dbReference type="GO" id="GO:0008174">
    <property type="term" value="F:mRNA methyltransferase activity"/>
    <property type="evidence" value="ECO:0007669"/>
    <property type="project" value="UniProtKB-UniRule"/>
</dbReference>
<feature type="non-terminal residue" evidence="4">
    <location>
        <position position="127"/>
    </location>
</feature>
<dbReference type="EMBL" id="U94603">
    <property type="protein sequence ID" value="AAC04288.1"/>
    <property type="molecule type" value="Genomic_RNA"/>
</dbReference>
<dbReference type="InterPro" id="IPR002588">
    <property type="entry name" value="Alphavirus-like_MT_dom"/>
</dbReference>
<dbReference type="Pfam" id="PF01660">
    <property type="entry name" value="Vmethyltransf"/>
    <property type="match status" value="1"/>
</dbReference>
<dbReference type="PROSITE" id="PS51743">
    <property type="entry name" value="ALPHAVIRUS_MT"/>
    <property type="match status" value="1"/>
</dbReference>
<gene>
    <name evidence="4" type="primary">nsP1</name>
</gene>
<organism evidence="4">
    <name type="scientific">Una virus</name>
    <dbReference type="NCBI Taxonomy" id="59304"/>
    <lineage>
        <taxon>Viruses</taxon>
        <taxon>Riboviria</taxon>
        <taxon>Orthornavirae</taxon>
        <taxon>Kitrinoviricota</taxon>
        <taxon>Alsuviricetes</taxon>
        <taxon>Martellivirales</taxon>
        <taxon>Togaviridae</taxon>
        <taxon>Alphavirus</taxon>
        <taxon>Alphavirus una</taxon>
    </lineage>
</organism>
<dbReference type="KEGG" id="vg:40525390"/>
<evidence type="ECO:0000256" key="1">
    <source>
        <dbReference type="ARBA" id="ARBA00022801"/>
    </source>
</evidence>
<proteinExistence type="predicted"/>
<keyword evidence="2" id="KW-0547">Nucleotide-binding</keyword>
<dbReference type="GO" id="GO:0016556">
    <property type="term" value="P:mRNA modification"/>
    <property type="evidence" value="ECO:0007669"/>
    <property type="project" value="InterPro"/>
</dbReference>
<dbReference type="Proteomes" id="UP000243576">
    <property type="component" value="Segment"/>
</dbReference>
<accession>O10456</accession>
<evidence type="ECO:0000313" key="4">
    <source>
        <dbReference type="EMBL" id="AAC04288.1"/>
    </source>
</evidence>
<keyword evidence="1" id="KW-0378">Hydrolase</keyword>
<dbReference type="GO" id="GO:0005524">
    <property type="term" value="F:ATP binding"/>
    <property type="evidence" value="ECO:0007669"/>
    <property type="project" value="UniProtKB-KW"/>
</dbReference>
<evidence type="ECO:0000256" key="2">
    <source>
        <dbReference type="ARBA" id="ARBA00022840"/>
    </source>
</evidence>
<dbReference type="RefSeq" id="YP_009665184.1">
    <property type="nucleotide sequence ID" value="NC_043199.1"/>
</dbReference>
<protein>
    <submittedName>
        <fullName evidence="4">Nonstructural protein 1</fullName>
    </submittedName>
</protein>
<feature type="non-terminal residue" evidence="4">
    <location>
        <position position="1"/>
    </location>
</feature>
<dbReference type="GO" id="GO:0003723">
    <property type="term" value="F:RNA binding"/>
    <property type="evidence" value="ECO:0007669"/>
    <property type="project" value="InterPro"/>
</dbReference>
<dbReference type="GeneID" id="40525390"/>
<reference evidence="4" key="1">
    <citation type="journal article" date="1997" name="Am. J. Trop. Med. Hyg.">
        <title>Genus-specific detection of alphaviruses by a semi-nested reverse transcription-polymerase chain reaction.</title>
        <authorList>
            <person name="Pfeffer M."/>
            <person name="Proebster B."/>
            <person name="Kinney R.M."/>
            <person name="Kaaden O.R."/>
        </authorList>
    </citation>
    <scope>NUCLEOTIDE SEQUENCE [LARGE SCALE GENOMIC DNA]</scope>
    <source>
        <strain evidence="4">BeAr 13136</strain>
    </source>
</reference>
<keyword evidence="2" id="KW-0067">ATP-binding</keyword>
<name>O10456_9VIRU</name>
<sequence length="127" mass="14443">KLIEQETDKDTLILDLGSAPARRMMSEHKYHCVCPMRSAEDPERLVYYANKLAKAAGTVLDRNISGKIHDLQQVMATPDLESPTFCLHTDETCRMRAEVAVYQDVYTVHGPTSLYHQAMKGVRVAYW</sequence>
<dbReference type="GO" id="GO:0006396">
    <property type="term" value="P:RNA processing"/>
    <property type="evidence" value="ECO:0007669"/>
    <property type="project" value="InterPro"/>
</dbReference>
<feature type="domain" description="Alphavirus-like MT" evidence="3">
    <location>
        <begin position="1"/>
        <end position="127"/>
    </location>
</feature>
<dbReference type="GO" id="GO:0016787">
    <property type="term" value="F:hydrolase activity"/>
    <property type="evidence" value="ECO:0007669"/>
    <property type="project" value="UniProtKB-KW"/>
</dbReference>